<keyword evidence="9" id="KW-1185">Reference proteome</keyword>
<evidence type="ECO:0000256" key="4">
    <source>
        <dbReference type="ARBA" id="ARBA00022692"/>
    </source>
</evidence>
<dbReference type="EC" id="2.5.1.145" evidence="7"/>
<dbReference type="GO" id="GO:0008961">
    <property type="term" value="F:phosphatidylglycerol-prolipoprotein diacylglyceryl transferase activity"/>
    <property type="evidence" value="ECO:0007669"/>
    <property type="project" value="UniProtKB-EC"/>
</dbReference>
<evidence type="ECO:0000256" key="6">
    <source>
        <dbReference type="ARBA" id="ARBA00023136"/>
    </source>
</evidence>
<comment type="subcellular location">
    <subcellularLocation>
        <location evidence="7">Cell membrane</location>
        <topology evidence="7">Multi-pass membrane protein</topology>
    </subcellularLocation>
</comment>
<feature type="binding site" evidence="7">
    <location>
        <position position="135"/>
    </location>
    <ligand>
        <name>a 1,2-diacyl-sn-glycero-3-phospho-(1'-sn-glycerol)</name>
        <dbReference type="ChEBI" id="CHEBI:64716"/>
    </ligand>
</feature>
<dbReference type="InterPro" id="IPR001640">
    <property type="entry name" value="Lgt"/>
</dbReference>
<dbReference type="PANTHER" id="PTHR30589">
    <property type="entry name" value="PROLIPOPROTEIN DIACYLGLYCERYL TRANSFERASE"/>
    <property type="match status" value="1"/>
</dbReference>
<organism evidence="8 9">
    <name type="scientific">Deinococcus rufus</name>
    <dbReference type="NCBI Taxonomy" id="2136097"/>
    <lineage>
        <taxon>Bacteria</taxon>
        <taxon>Thermotogati</taxon>
        <taxon>Deinococcota</taxon>
        <taxon>Deinococci</taxon>
        <taxon>Deinococcales</taxon>
        <taxon>Deinococcaceae</taxon>
        <taxon>Deinococcus</taxon>
    </lineage>
</organism>
<feature type="transmembrane region" description="Helical" evidence="7">
    <location>
        <begin position="202"/>
        <end position="219"/>
    </location>
</feature>
<evidence type="ECO:0000256" key="7">
    <source>
        <dbReference type="HAMAP-Rule" id="MF_01147"/>
    </source>
</evidence>
<evidence type="ECO:0000313" key="8">
    <source>
        <dbReference type="EMBL" id="MFC3835659.1"/>
    </source>
</evidence>
<evidence type="ECO:0000256" key="3">
    <source>
        <dbReference type="ARBA" id="ARBA00022679"/>
    </source>
</evidence>
<gene>
    <name evidence="7" type="primary">lgt</name>
    <name evidence="8" type="ORF">ACFOSB_22570</name>
</gene>
<feature type="transmembrane region" description="Helical" evidence="7">
    <location>
        <begin position="92"/>
        <end position="109"/>
    </location>
</feature>
<dbReference type="NCBIfam" id="NF000784">
    <property type="entry name" value="PRK00052.4-5"/>
    <property type="match status" value="1"/>
</dbReference>
<dbReference type="Pfam" id="PF01790">
    <property type="entry name" value="LGT"/>
    <property type="match status" value="1"/>
</dbReference>
<keyword evidence="2 7" id="KW-1003">Cell membrane</keyword>
<dbReference type="EMBL" id="JBHRZG010000024">
    <property type="protein sequence ID" value="MFC3835659.1"/>
    <property type="molecule type" value="Genomic_DNA"/>
</dbReference>
<dbReference type="Proteomes" id="UP001595803">
    <property type="component" value="Unassembled WGS sequence"/>
</dbReference>
<evidence type="ECO:0000256" key="5">
    <source>
        <dbReference type="ARBA" id="ARBA00022989"/>
    </source>
</evidence>
<comment type="similarity">
    <text evidence="1 7">Belongs to the Lgt family.</text>
</comment>
<name>A0ABV7ZHR4_9DEIO</name>
<comment type="caution">
    <text evidence="8">The sequence shown here is derived from an EMBL/GenBank/DDBJ whole genome shotgun (WGS) entry which is preliminary data.</text>
</comment>
<feature type="transmembrane region" description="Helical" evidence="7">
    <location>
        <begin position="49"/>
        <end position="72"/>
    </location>
</feature>
<comment type="catalytic activity">
    <reaction evidence="7">
        <text>L-cysteinyl-[prolipoprotein] + a 1,2-diacyl-sn-glycero-3-phospho-(1'-sn-glycerol) = an S-1,2-diacyl-sn-glyceryl-L-cysteinyl-[prolipoprotein] + sn-glycerol 1-phosphate + H(+)</text>
        <dbReference type="Rhea" id="RHEA:56712"/>
        <dbReference type="Rhea" id="RHEA-COMP:14679"/>
        <dbReference type="Rhea" id="RHEA-COMP:14680"/>
        <dbReference type="ChEBI" id="CHEBI:15378"/>
        <dbReference type="ChEBI" id="CHEBI:29950"/>
        <dbReference type="ChEBI" id="CHEBI:57685"/>
        <dbReference type="ChEBI" id="CHEBI:64716"/>
        <dbReference type="ChEBI" id="CHEBI:140658"/>
        <dbReference type="EC" id="2.5.1.145"/>
    </reaction>
</comment>
<keyword evidence="3 7" id="KW-0808">Transferase</keyword>
<accession>A0ABV7ZHR4</accession>
<reference evidence="9" key="1">
    <citation type="journal article" date="2019" name="Int. J. Syst. Evol. Microbiol.">
        <title>The Global Catalogue of Microorganisms (GCM) 10K type strain sequencing project: providing services to taxonomists for standard genome sequencing and annotation.</title>
        <authorList>
            <consortium name="The Broad Institute Genomics Platform"/>
            <consortium name="The Broad Institute Genome Sequencing Center for Infectious Disease"/>
            <person name="Wu L."/>
            <person name="Ma J."/>
        </authorList>
    </citation>
    <scope>NUCLEOTIDE SEQUENCE [LARGE SCALE GENOMIC DNA]</scope>
    <source>
        <strain evidence="9">CCTCC AB 2017081</strain>
    </source>
</reference>
<dbReference type="HAMAP" id="MF_01147">
    <property type="entry name" value="Lgt"/>
    <property type="match status" value="1"/>
</dbReference>
<evidence type="ECO:0000313" key="9">
    <source>
        <dbReference type="Proteomes" id="UP001595803"/>
    </source>
</evidence>
<comment type="function">
    <text evidence="7">Catalyzes the transfer of the diacylglyceryl group from phosphatidylglycerol to the sulfhydryl group of the N-terminal cysteine of a prolipoprotein, the first step in the formation of mature lipoproteins.</text>
</comment>
<evidence type="ECO:0000256" key="2">
    <source>
        <dbReference type="ARBA" id="ARBA00022475"/>
    </source>
</evidence>
<keyword evidence="4 7" id="KW-0812">Transmembrane</keyword>
<feature type="transmembrane region" description="Helical" evidence="7">
    <location>
        <begin position="262"/>
        <end position="288"/>
    </location>
</feature>
<evidence type="ECO:0000256" key="1">
    <source>
        <dbReference type="ARBA" id="ARBA00007150"/>
    </source>
</evidence>
<keyword evidence="6 7" id="KW-0472">Membrane</keyword>
<protein>
    <recommendedName>
        <fullName evidence="7">Phosphatidylglycerol--prolipoprotein diacylglyceryl transferase</fullName>
        <ecNumber evidence="7">2.5.1.145</ecNumber>
    </recommendedName>
</protein>
<sequence>MNPVFLNIGGFTIAWYGVLITLGIVAGVWVGTRLARQRGLNVDLFNDMILWMIVWGLVGARLVFVATSWHQFENIPFPRILLDIVNLRSGGISIHGGLIGGILTIIYFARKYRFDFYRYADLAVPGVAFGVIGGRIGNIMNGTDTVGRVTGWPIGFRWPDSARAFHEGMCVPNPNPDLNLAQYCQTIGGQVVMTAPVHFTQMYGVIIGIILSVAAYFWLRSRKSGWAFWQFWLWYSILRAGWEETFRLNPLLPKAYLDQGLNASGIGLFTETHLISIPLIIVSVYMLVRLRHRPDDRAADTGQFVTPDGASARVPASA</sequence>
<proteinExistence type="inferred from homology"/>
<feature type="transmembrane region" description="Helical" evidence="7">
    <location>
        <begin position="6"/>
        <end position="29"/>
    </location>
</feature>
<dbReference type="RefSeq" id="WP_322474401.1">
    <property type="nucleotide sequence ID" value="NZ_JBHRZG010000024.1"/>
</dbReference>
<comment type="pathway">
    <text evidence="7">Protein modification; lipoprotein biosynthesis (diacylglyceryl transfer).</text>
</comment>
<dbReference type="PANTHER" id="PTHR30589:SF0">
    <property type="entry name" value="PHOSPHATIDYLGLYCEROL--PROLIPOPROTEIN DIACYLGLYCERYL TRANSFERASE"/>
    <property type="match status" value="1"/>
</dbReference>
<keyword evidence="5 7" id="KW-1133">Transmembrane helix</keyword>